<reference evidence="2" key="1">
    <citation type="journal article" date="2024" name="Proc. Natl. Acad. Sci. U.S.A.">
        <title>Extraordinary preservation of gene collinearity over three hundred million years revealed in homosporous lycophytes.</title>
        <authorList>
            <person name="Li C."/>
            <person name="Wickell D."/>
            <person name="Kuo L.Y."/>
            <person name="Chen X."/>
            <person name="Nie B."/>
            <person name="Liao X."/>
            <person name="Peng D."/>
            <person name="Ji J."/>
            <person name="Jenkins J."/>
            <person name="Williams M."/>
            <person name="Shu S."/>
            <person name="Plott C."/>
            <person name="Barry K."/>
            <person name="Rajasekar S."/>
            <person name="Grimwood J."/>
            <person name="Han X."/>
            <person name="Sun S."/>
            <person name="Hou Z."/>
            <person name="He W."/>
            <person name="Dai G."/>
            <person name="Sun C."/>
            <person name="Schmutz J."/>
            <person name="Leebens-Mack J.H."/>
            <person name="Li F.W."/>
            <person name="Wang L."/>
        </authorList>
    </citation>
    <scope>NUCLEOTIDE SEQUENCE [LARGE SCALE GENOMIC DNA]</scope>
    <source>
        <strain evidence="2">cv. PW_Plant_1</strain>
    </source>
</reference>
<evidence type="ECO:0000313" key="1">
    <source>
        <dbReference type="EMBL" id="KAJ7537146.1"/>
    </source>
</evidence>
<sequence>MSTTSTSSSEILTNLSTLLPTGTFLTFQTLAPLFTNNGVCGTIEKTMTGLLVLTFSIICYVLSFTDSITSQSGHVYYGIVTTKGLYNPQFTTANMPYTQGAFYTGPTGTTQFFLKGSDFVNAFLTVICFCTLSLLTSPVTDCFYSKIPNTVSKSVPILVALLVGLYFAFAPPARHGVGFAIANVQPHVLTMDGVDAAPSASTEMKLTKSTSRALLLKDDAIGTRGKETA</sequence>
<organism evidence="1 2">
    <name type="scientific">Diphasiastrum complanatum</name>
    <name type="common">Issler's clubmoss</name>
    <name type="synonym">Lycopodium complanatum</name>
    <dbReference type="NCBI Taxonomy" id="34168"/>
    <lineage>
        <taxon>Eukaryota</taxon>
        <taxon>Viridiplantae</taxon>
        <taxon>Streptophyta</taxon>
        <taxon>Embryophyta</taxon>
        <taxon>Tracheophyta</taxon>
        <taxon>Lycopodiopsida</taxon>
        <taxon>Lycopodiales</taxon>
        <taxon>Lycopodiaceae</taxon>
        <taxon>Lycopodioideae</taxon>
        <taxon>Diphasiastrum</taxon>
    </lineage>
</organism>
<accession>A0ACC2C532</accession>
<proteinExistence type="predicted"/>
<name>A0ACC2C532_DIPCM</name>
<protein>
    <submittedName>
        <fullName evidence="1">Uncharacterized protein</fullName>
    </submittedName>
</protein>
<comment type="caution">
    <text evidence="1">The sequence shown here is derived from an EMBL/GenBank/DDBJ whole genome shotgun (WGS) entry which is preliminary data.</text>
</comment>
<dbReference type="Proteomes" id="UP001162992">
    <property type="component" value="Chromosome 12"/>
</dbReference>
<dbReference type="EMBL" id="CM055103">
    <property type="protein sequence ID" value="KAJ7537146.1"/>
    <property type="molecule type" value="Genomic_DNA"/>
</dbReference>
<evidence type="ECO:0000313" key="2">
    <source>
        <dbReference type="Proteomes" id="UP001162992"/>
    </source>
</evidence>
<keyword evidence="2" id="KW-1185">Reference proteome</keyword>
<gene>
    <name evidence="1" type="ORF">O6H91_12G099900</name>
</gene>